<accession>A0A381UJQ8</accession>
<dbReference type="AlphaFoldDB" id="A0A381UJQ8"/>
<evidence type="ECO:0000256" key="1">
    <source>
        <dbReference type="SAM" id="Coils"/>
    </source>
</evidence>
<gene>
    <name evidence="2" type="ORF">METZ01_LOCUS81239</name>
</gene>
<sequence length="60" mass="7277">MGDFLEFDDEKKSVKSINLDDFSVEDLRKYIKELEDEKKRTELEMKKKNSLLEEAKKFFK</sequence>
<feature type="coiled-coil region" evidence="1">
    <location>
        <begin position="24"/>
        <end position="51"/>
    </location>
</feature>
<reference evidence="2" key="1">
    <citation type="submission" date="2018-05" db="EMBL/GenBank/DDBJ databases">
        <authorList>
            <person name="Lanie J.A."/>
            <person name="Ng W.-L."/>
            <person name="Kazmierczak K.M."/>
            <person name="Andrzejewski T.M."/>
            <person name="Davidsen T.M."/>
            <person name="Wayne K.J."/>
            <person name="Tettelin H."/>
            <person name="Glass J.I."/>
            <person name="Rusch D."/>
            <person name="Podicherti R."/>
            <person name="Tsui H.-C.T."/>
            <person name="Winkler M.E."/>
        </authorList>
    </citation>
    <scope>NUCLEOTIDE SEQUENCE</scope>
</reference>
<evidence type="ECO:0008006" key="3">
    <source>
        <dbReference type="Google" id="ProtNLM"/>
    </source>
</evidence>
<proteinExistence type="predicted"/>
<dbReference type="InterPro" id="IPR009579">
    <property type="entry name" value="DUF1192"/>
</dbReference>
<organism evidence="2">
    <name type="scientific">marine metagenome</name>
    <dbReference type="NCBI Taxonomy" id="408172"/>
    <lineage>
        <taxon>unclassified sequences</taxon>
        <taxon>metagenomes</taxon>
        <taxon>ecological metagenomes</taxon>
    </lineage>
</organism>
<keyword evidence="1" id="KW-0175">Coiled coil</keyword>
<name>A0A381UJQ8_9ZZZZ</name>
<protein>
    <recommendedName>
        <fullName evidence="3">DUF1192 domain-containing protein</fullName>
    </recommendedName>
</protein>
<dbReference type="Pfam" id="PF06698">
    <property type="entry name" value="DUF1192"/>
    <property type="match status" value="1"/>
</dbReference>
<dbReference type="EMBL" id="UINC01006577">
    <property type="protein sequence ID" value="SVA28385.1"/>
    <property type="molecule type" value="Genomic_DNA"/>
</dbReference>
<evidence type="ECO:0000313" key="2">
    <source>
        <dbReference type="EMBL" id="SVA28385.1"/>
    </source>
</evidence>